<dbReference type="InterPro" id="IPR002104">
    <property type="entry name" value="Integrase_catalytic"/>
</dbReference>
<accession>A0A7W4JGJ2</accession>
<dbReference type="PANTHER" id="PTHR30349">
    <property type="entry name" value="PHAGE INTEGRASE-RELATED"/>
    <property type="match status" value="1"/>
</dbReference>
<dbReference type="RefSeq" id="WP_182968600.1">
    <property type="nucleotide sequence ID" value="NZ_BAABGC010000060.1"/>
</dbReference>
<dbReference type="Pfam" id="PF00589">
    <property type="entry name" value="Phage_integrase"/>
    <property type="match status" value="1"/>
</dbReference>
<sequence length="354" mass="41400">MAKAEAGLLVRKTTVNDVLDEWVAKTTLRAPELSVINRYFREYLGPKDVTTINAKIIHDFKEWRKTYWTKGPGKEIDYLWYERAGRKLKRPVKHEEPKPSTIHTLEVILSKFLTYCDNASYIAKAPKFTKDRVRTSVRPSFNPQEINVIVMAAVANAERWYHANYSKYLQEIHDTHVLNAYISVMAGSGLRPTECLRLRWRDILHFNPTPKINNEIGNIRIQVHGKAKHRVMVPLDSVEITLRTLWDIYTKTCERKPTPDDFVWVYRNMNQYKTISRPLDVFLRQLKMKFDYKGDKRDAYSFRHYYITSQLVAGVDIHLLARNCGTSVGIIERHYSHVTTEDGADKLRPETTRL</sequence>
<evidence type="ECO:0000259" key="5">
    <source>
        <dbReference type="PROSITE" id="PS51898"/>
    </source>
</evidence>
<dbReference type="InterPro" id="IPR050090">
    <property type="entry name" value="Tyrosine_recombinase_XerCD"/>
</dbReference>
<evidence type="ECO:0000256" key="2">
    <source>
        <dbReference type="ARBA" id="ARBA00022908"/>
    </source>
</evidence>
<keyword evidence="3" id="KW-0238">DNA-binding</keyword>
<dbReference type="CDD" id="cd00397">
    <property type="entry name" value="DNA_BRE_C"/>
    <property type="match status" value="1"/>
</dbReference>
<dbReference type="PANTHER" id="PTHR30349:SF41">
    <property type="entry name" value="INTEGRASE_RECOMBINASE PROTEIN MJ0367-RELATED"/>
    <property type="match status" value="1"/>
</dbReference>
<dbReference type="InterPro" id="IPR011010">
    <property type="entry name" value="DNA_brk_join_enz"/>
</dbReference>
<evidence type="ECO:0000313" key="6">
    <source>
        <dbReference type="EMBL" id="MBB2180871.1"/>
    </source>
</evidence>
<dbReference type="GO" id="GO:0015074">
    <property type="term" value="P:DNA integration"/>
    <property type="evidence" value="ECO:0007669"/>
    <property type="project" value="UniProtKB-KW"/>
</dbReference>
<dbReference type="PROSITE" id="PS51898">
    <property type="entry name" value="TYR_RECOMBINASE"/>
    <property type="match status" value="1"/>
</dbReference>
<dbReference type="EMBL" id="JABEQL010000034">
    <property type="protein sequence ID" value="MBB2180871.1"/>
    <property type="molecule type" value="Genomic_DNA"/>
</dbReference>
<keyword evidence="4" id="KW-0233">DNA recombination</keyword>
<evidence type="ECO:0000256" key="1">
    <source>
        <dbReference type="ARBA" id="ARBA00008857"/>
    </source>
</evidence>
<name>A0A7W4JGJ2_9PROT</name>
<proteinExistence type="inferred from homology"/>
<evidence type="ECO:0000256" key="4">
    <source>
        <dbReference type="ARBA" id="ARBA00023172"/>
    </source>
</evidence>
<dbReference type="Proteomes" id="UP000525623">
    <property type="component" value="Unassembled WGS sequence"/>
</dbReference>
<dbReference type="GO" id="GO:0003677">
    <property type="term" value="F:DNA binding"/>
    <property type="evidence" value="ECO:0007669"/>
    <property type="project" value="UniProtKB-KW"/>
</dbReference>
<dbReference type="AlphaFoldDB" id="A0A7W4JGJ2"/>
<gene>
    <name evidence="6" type="ORF">HLH29_17195</name>
</gene>
<dbReference type="InterPro" id="IPR013762">
    <property type="entry name" value="Integrase-like_cat_sf"/>
</dbReference>
<dbReference type="SUPFAM" id="SSF56349">
    <property type="entry name" value="DNA breaking-rejoining enzymes"/>
    <property type="match status" value="1"/>
</dbReference>
<feature type="domain" description="Tyr recombinase" evidence="5">
    <location>
        <begin position="155"/>
        <end position="348"/>
    </location>
</feature>
<keyword evidence="2" id="KW-0229">DNA integration</keyword>
<protein>
    <submittedName>
        <fullName evidence="6">Site-specific integrase</fullName>
    </submittedName>
</protein>
<evidence type="ECO:0000256" key="3">
    <source>
        <dbReference type="ARBA" id="ARBA00023125"/>
    </source>
</evidence>
<comment type="caution">
    <text evidence="6">The sequence shown here is derived from an EMBL/GenBank/DDBJ whole genome shotgun (WGS) entry which is preliminary data.</text>
</comment>
<evidence type="ECO:0000313" key="7">
    <source>
        <dbReference type="Proteomes" id="UP000525623"/>
    </source>
</evidence>
<organism evidence="6 7">
    <name type="scientific">Gluconacetobacter tumulicola</name>
    <dbReference type="NCBI Taxonomy" id="1017177"/>
    <lineage>
        <taxon>Bacteria</taxon>
        <taxon>Pseudomonadati</taxon>
        <taxon>Pseudomonadota</taxon>
        <taxon>Alphaproteobacteria</taxon>
        <taxon>Acetobacterales</taxon>
        <taxon>Acetobacteraceae</taxon>
        <taxon>Gluconacetobacter</taxon>
    </lineage>
</organism>
<comment type="similarity">
    <text evidence="1">Belongs to the 'phage' integrase family.</text>
</comment>
<dbReference type="Gene3D" id="1.10.443.10">
    <property type="entry name" value="Intergrase catalytic core"/>
    <property type="match status" value="1"/>
</dbReference>
<reference evidence="6 7" key="1">
    <citation type="submission" date="2020-04" db="EMBL/GenBank/DDBJ databases">
        <title>Description of novel Gluconacetobacter.</title>
        <authorList>
            <person name="Sombolestani A."/>
        </authorList>
    </citation>
    <scope>NUCLEOTIDE SEQUENCE [LARGE SCALE GENOMIC DNA]</scope>
    <source>
        <strain evidence="6 7">LMG 27725</strain>
    </source>
</reference>
<keyword evidence="7" id="KW-1185">Reference proteome</keyword>
<dbReference type="GO" id="GO:0006310">
    <property type="term" value="P:DNA recombination"/>
    <property type="evidence" value="ECO:0007669"/>
    <property type="project" value="UniProtKB-KW"/>
</dbReference>